<dbReference type="GeneTree" id="ENSGT00390000007346"/>
<proteinExistence type="predicted"/>
<gene>
    <name evidence="8" type="primary">fam8a1a</name>
    <name evidence="7" type="synonym">fam8a1</name>
    <name evidence="7" type="ORF">G4P62_017359</name>
</gene>
<accession>A0A8C6M4P5</accession>
<evidence type="ECO:0000256" key="3">
    <source>
        <dbReference type="ARBA" id="ARBA00022989"/>
    </source>
</evidence>
<keyword evidence="4 5" id="KW-0472">Membrane</keyword>
<dbReference type="InterPro" id="IPR039871">
    <property type="entry name" value="FAM8A1"/>
</dbReference>
<dbReference type="Proteomes" id="UP000694548">
    <property type="component" value="Chromosome sgr19"/>
</dbReference>
<dbReference type="CTD" id="100537042"/>
<keyword evidence="9" id="KW-1185">Reference proteome</keyword>
<evidence type="ECO:0000256" key="1">
    <source>
        <dbReference type="ARBA" id="ARBA00004141"/>
    </source>
</evidence>
<evidence type="ECO:0000259" key="6">
    <source>
        <dbReference type="Pfam" id="PF06271"/>
    </source>
</evidence>
<dbReference type="AlphaFoldDB" id="A0A8C6M4P5"/>
<keyword evidence="2 5" id="KW-0812">Transmembrane</keyword>
<dbReference type="Proteomes" id="UP000822369">
    <property type="component" value="Chromosome 12"/>
</dbReference>
<name>A0A8C6M4P5_NOTFU</name>
<evidence type="ECO:0000313" key="8">
    <source>
        <dbReference type="Ensembl" id="ENSNFUP00015031231.1"/>
    </source>
</evidence>
<feature type="transmembrane region" description="Helical" evidence="5">
    <location>
        <begin position="20"/>
        <end position="39"/>
    </location>
</feature>
<evidence type="ECO:0000256" key="5">
    <source>
        <dbReference type="SAM" id="Phobius"/>
    </source>
</evidence>
<dbReference type="EMBL" id="JAAVVJ010000012">
    <property type="protein sequence ID" value="KAF7211124.1"/>
    <property type="molecule type" value="Genomic_DNA"/>
</dbReference>
<reference evidence="8" key="3">
    <citation type="submission" date="2025-05" db="UniProtKB">
        <authorList>
            <consortium name="Ensembl"/>
        </authorList>
    </citation>
    <scope>IDENTIFICATION</scope>
</reference>
<dbReference type="GeneID" id="107394710"/>
<feature type="transmembrane region" description="Helical" evidence="5">
    <location>
        <begin position="60"/>
        <end position="86"/>
    </location>
</feature>
<comment type="subcellular location">
    <subcellularLocation>
        <location evidence="1">Membrane</location>
        <topology evidence="1">Multi-pass membrane protein</topology>
    </subcellularLocation>
</comment>
<evidence type="ECO:0000256" key="2">
    <source>
        <dbReference type="ARBA" id="ARBA00022692"/>
    </source>
</evidence>
<evidence type="ECO:0000313" key="9">
    <source>
        <dbReference type="Proteomes" id="UP000694548"/>
    </source>
</evidence>
<dbReference type="PANTHER" id="PTHR13659:SF7">
    <property type="entry name" value="PROTEIN FAM8A1"/>
    <property type="match status" value="1"/>
</dbReference>
<dbReference type="RefSeq" id="XP_015829263.1">
    <property type="nucleotide sequence ID" value="XM_015973777.3"/>
</dbReference>
<dbReference type="OrthoDB" id="10061042at2759"/>
<dbReference type="KEGG" id="nfu:107394710"/>
<dbReference type="Pfam" id="PF06271">
    <property type="entry name" value="RDD"/>
    <property type="match status" value="1"/>
</dbReference>
<dbReference type="InterPro" id="IPR010432">
    <property type="entry name" value="RDD"/>
</dbReference>
<keyword evidence="3 5" id="KW-1133">Transmembrane helix</keyword>
<evidence type="ECO:0000256" key="4">
    <source>
        <dbReference type="ARBA" id="ARBA00023136"/>
    </source>
</evidence>
<dbReference type="GO" id="GO:0016020">
    <property type="term" value="C:membrane"/>
    <property type="evidence" value="ECO:0007669"/>
    <property type="project" value="UniProtKB-SubCell"/>
</dbReference>
<organism evidence="8 9">
    <name type="scientific">Nothobranchius furzeri</name>
    <name type="common">Turquoise killifish</name>
    <dbReference type="NCBI Taxonomy" id="105023"/>
    <lineage>
        <taxon>Eukaryota</taxon>
        <taxon>Metazoa</taxon>
        <taxon>Chordata</taxon>
        <taxon>Craniata</taxon>
        <taxon>Vertebrata</taxon>
        <taxon>Euteleostomi</taxon>
        <taxon>Actinopterygii</taxon>
        <taxon>Neopterygii</taxon>
        <taxon>Teleostei</taxon>
        <taxon>Neoteleostei</taxon>
        <taxon>Acanthomorphata</taxon>
        <taxon>Ovalentaria</taxon>
        <taxon>Atherinomorphae</taxon>
        <taxon>Cyprinodontiformes</taxon>
        <taxon>Nothobranchiidae</taxon>
        <taxon>Nothobranchius</taxon>
    </lineage>
</organism>
<sequence>MSVSGREYTVPSTFTRSLAQTVDLFVICNVQTFLLLYTGSGMNDCNRFHFKVVMPSDKKFHLDVIAAALNIKMLMIVYEVLCVWGVNGATPGKYLFGLRVVMCDTSTTVRPNRILVVPGSSISLSACIVRVCLKVIISSFFPFFIGAGLELDRMFHDVVAGTIVVQHSEDRQARV</sequence>
<dbReference type="PANTHER" id="PTHR13659">
    <property type="entry name" value="AUTOSOMAL HIGHLY CONSERVED PROTEIN"/>
    <property type="match status" value="1"/>
</dbReference>
<dbReference type="Ensembl" id="ENSNFUT00015032637.1">
    <property type="protein sequence ID" value="ENSNFUP00015031231.1"/>
    <property type="gene ID" value="ENSNFUG00015015253.1"/>
</dbReference>
<reference evidence="8" key="1">
    <citation type="submission" date="2014-08" db="EMBL/GenBank/DDBJ databases">
        <authorList>
            <person name="Senf B."/>
            <person name="Petzold A."/>
            <person name="Downie B.R."/>
            <person name="Koch P."/>
            <person name="Platzer M."/>
        </authorList>
    </citation>
    <scope>NUCLEOTIDE SEQUENCE [LARGE SCALE GENOMIC DNA]</scope>
    <source>
        <strain evidence="8">GRZ</strain>
    </source>
</reference>
<feature type="domain" description="RDD" evidence="6">
    <location>
        <begin position="10"/>
        <end position="160"/>
    </location>
</feature>
<reference evidence="7" key="2">
    <citation type="submission" date="2020-03" db="EMBL/GenBank/DDBJ databases">
        <title>Intra-Species Differences in Population Size shape Life History and Genome Evolution.</title>
        <authorList>
            <person name="Willemsen D."/>
            <person name="Cui R."/>
            <person name="Valenzano D.R."/>
        </authorList>
    </citation>
    <scope>NUCLEOTIDE SEQUENCE</scope>
    <source>
        <strain evidence="7">GRZ</strain>
        <tissue evidence="7">Whole</tissue>
    </source>
</reference>
<protein>
    <submittedName>
        <fullName evidence="7 8">Family with sequence similarity 8 member A1</fullName>
    </submittedName>
</protein>
<evidence type="ECO:0000313" key="7">
    <source>
        <dbReference type="EMBL" id="KAF7211124.1"/>
    </source>
</evidence>